<evidence type="ECO:0000256" key="1">
    <source>
        <dbReference type="SAM" id="Phobius"/>
    </source>
</evidence>
<keyword evidence="1" id="KW-0812">Transmembrane</keyword>
<dbReference type="STRING" id="10195.A0A3M7SAJ2"/>
<gene>
    <name evidence="2" type="ORF">BpHYR1_017084</name>
</gene>
<sequence length="893" mass="99445">MEKKKIPNVNLEESKKTIYQYDIKIQKSIQKPYSEKFLINPLFCAVVVNLSILMTLVAIGFYFGIFGSLNYKRLYGEHCAYDSDCETGLNLRCQNGNCNCTTSTFYNKTRLLCVPKQQNAVPCSTENDCCCDQKCLYDSAEEAKLCSCTTDRWWDQTNSVCQKKSYYSEACSTNGQCLLGTNLVCLSSKCDCSDANLNFWNGTYCDAVESYMGICRITKGCNPSQGLICNITEQYPYKCTCSPYNYWDSALSICRVQKTESQSCGSTDECKSDTGLYCDTVCKCDDNYFWSIDKCIKKKTYGEICSVLLECDITGLSCINSYCVCTGTNFWNGSYCVSPISNGLNCENSFGCNQNLGLSCDSITKQCICAPTHYWSQETCRLKEINGTWCTNSLQCQTENGLSCVTNRCFCAEYHYWSGTKCLLKQTVNTWCTNTYQCQDFNGLVCLLTGGRRACECQYPRYWNGLQCVNKLSFGESCSKDAECDQNYGLACYGQCRCDASKYWNNSNCITKNDKDSVCSQNFQCKDNLGLLCLSGICNCMPLMYWSNNKCEFKLEENQACGVTSTACQDYAGLSCTSGTCRVGINQYCDGTTYRCKSGLTCQGSTAGNFICQCAPGTYWNGASCQLLISYGSSCDSWRLPCDYSQKLKCLSDGEGTSCLTGYTGTMCTCIDTDYWSGTACVPKLLDAVNSDNGCKCRHDLGLQRLPYVSPYTCYANNNPSQQCACPNDQYWGGEKCVSKKTYFDYCTISCQCRENLLLSCQQYTNGYSCYNNFGTGMKCLCNHITHWWNSATSICVAKYTYSTTCDNSCKCREDKGLSCKAYNGYSCLNNDGISKCDCGNTQFWLGTTCVSKRLNGAVCSRSCECRIDLGLYCNGSNCRCHASTSWNGSACV</sequence>
<comment type="caution">
    <text evidence="2">The sequence shown here is derived from an EMBL/GenBank/DDBJ whole genome shotgun (WGS) entry which is preliminary data.</text>
</comment>
<dbReference type="Proteomes" id="UP000276133">
    <property type="component" value="Unassembled WGS sequence"/>
</dbReference>
<dbReference type="EMBL" id="REGN01001772">
    <property type="protein sequence ID" value="RNA32655.1"/>
    <property type="molecule type" value="Genomic_DNA"/>
</dbReference>
<dbReference type="OrthoDB" id="9977844at2759"/>
<reference evidence="2 3" key="1">
    <citation type="journal article" date="2018" name="Sci. Rep.">
        <title>Genomic signatures of local adaptation to the degree of environmental predictability in rotifers.</title>
        <authorList>
            <person name="Franch-Gras L."/>
            <person name="Hahn C."/>
            <person name="Garcia-Roger E.M."/>
            <person name="Carmona M.J."/>
            <person name="Serra M."/>
            <person name="Gomez A."/>
        </authorList>
    </citation>
    <scope>NUCLEOTIDE SEQUENCE [LARGE SCALE GENOMIC DNA]</scope>
    <source>
        <strain evidence="2">HYR1</strain>
    </source>
</reference>
<dbReference type="PANTHER" id="PTHR39069">
    <property type="entry name" value="ECDYSONE-INDUCIBLE GENE E1, ISOFORM A"/>
    <property type="match status" value="1"/>
</dbReference>
<feature type="transmembrane region" description="Helical" evidence="1">
    <location>
        <begin position="37"/>
        <end position="63"/>
    </location>
</feature>
<dbReference type="AlphaFoldDB" id="A0A3M7SAJ2"/>
<keyword evidence="3" id="KW-1185">Reference proteome</keyword>
<evidence type="ECO:0000313" key="2">
    <source>
        <dbReference type="EMBL" id="RNA32655.1"/>
    </source>
</evidence>
<proteinExistence type="predicted"/>
<organism evidence="2 3">
    <name type="scientific">Brachionus plicatilis</name>
    <name type="common">Marine rotifer</name>
    <name type="synonym">Brachionus muelleri</name>
    <dbReference type="NCBI Taxonomy" id="10195"/>
    <lineage>
        <taxon>Eukaryota</taxon>
        <taxon>Metazoa</taxon>
        <taxon>Spiralia</taxon>
        <taxon>Gnathifera</taxon>
        <taxon>Rotifera</taxon>
        <taxon>Eurotatoria</taxon>
        <taxon>Monogononta</taxon>
        <taxon>Pseudotrocha</taxon>
        <taxon>Ploima</taxon>
        <taxon>Brachionidae</taxon>
        <taxon>Brachionus</taxon>
    </lineage>
</organism>
<keyword evidence="1" id="KW-1133">Transmembrane helix</keyword>
<evidence type="ECO:0000313" key="3">
    <source>
        <dbReference type="Proteomes" id="UP000276133"/>
    </source>
</evidence>
<dbReference type="PANTHER" id="PTHR39069:SF8">
    <property type="entry name" value="FI17111P1"/>
    <property type="match status" value="1"/>
</dbReference>
<name>A0A3M7SAJ2_BRAPC</name>
<protein>
    <submittedName>
        <fullName evidence="2">Multiple epidermal growth factor-like domains 10 isoform X1</fullName>
    </submittedName>
</protein>
<accession>A0A3M7SAJ2</accession>
<keyword evidence="1" id="KW-0472">Membrane</keyword>